<name>A0A840J861_9PSEU</name>
<sequence>MKDVVGMAVVPEDRDVVQPDEANSTDQESLLFAYVRDEVLDQPQPDNVAYALWHHTGHGVSAKLMIVVEQDGDPAGPLTTTRGLAAGSRLYGTCGRGRWRRFTDPRRRRSSARASCGGRP</sequence>
<feature type="region of interest" description="Disordered" evidence="1">
    <location>
        <begin position="101"/>
        <end position="120"/>
    </location>
</feature>
<protein>
    <submittedName>
        <fullName evidence="2">Uncharacterized protein</fullName>
    </submittedName>
</protein>
<dbReference type="Proteomes" id="UP000581769">
    <property type="component" value="Unassembled WGS sequence"/>
</dbReference>
<dbReference type="EMBL" id="JACHMG010000001">
    <property type="protein sequence ID" value="MBB4689612.1"/>
    <property type="molecule type" value="Genomic_DNA"/>
</dbReference>
<evidence type="ECO:0000313" key="2">
    <source>
        <dbReference type="EMBL" id="MBB4689612.1"/>
    </source>
</evidence>
<dbReference type="AlphaFoldDB" id="A0A840J861"/>
<evidence type="ECO:0000256" key="1">
    <source>
        <dbReference type="SAM" id="MobiDB-lite"/>
    </source>
</evidence>
<proteinExistence type="predicted"/>
<dbReference type="RefSeq" id="WP_184784115.1">
    <property type="nucleotide sequence ID" value="NZ_JACHMG010000001.1"/>
</dbReference>
<comment type="caution">
    <text evidence="2">The sequence shown here is derived from an EMBL/GenBank/DDBJ whole genome shotgun (WGS) entry which is preliminary data.</text>
</comment>
<accession>A0A840J861</accession>
<keyword evidence="3" id="KW-1185">Reference proteome</keyword>
<gene>
    <name evidence="2" type="ORF">BJY18_007097</name>
</gene>
<reference evidence="2 3" key="1">
    <citation type="submission" date="2020-08" db="EMBL/GenBank/DDBJ databases">
        <title>Sequencing the genomes of 1000 actinobacteria strains.</title>
        <authorList>
            <person name="Klenk H.-P."/>
        </authorList>
    </citation>
    <scope>NUCLEOTIDE SEQUENCE [LARGE SCALE GENOMIC DNA]</scope>
    <source>
        <strain evidence="2 3">DSM 45859</strain>
    </source>
</reference>
<evidence type="ECO:0000313" key="3">
    <source>
        <dbReference type="Proteomes" id="UP000581769"/>
    </source>
</evidence>
<organism evidence="2 3">
    <name type="scientific">Amycolatopsis jiangsuensis</name>
    <dbReference type="NCBI Taxonomy" id="1181879"/>
    <lineage>
        <taxon>Bacteria</taxon>
        <taxon>Bacillati</taxon>
        <taxon>Actinomycetota</taxon>
        <taxon>Actinomycetes</taxon>
        <taxon>Pseudonocardiales</taxon>
        <taxon>Pseudonocardiaceae</taxon>
        <taxon>Amycolatopsis</taxon>
    </lineage>
</organism>